<name>A0A2H4SCP1_CORMI</name>
<sequence length="215" mass="23147">MSLYLAPAGEADADRFAAIEQAALPNDATSAVLFPGPFPEGGISRGDQLREHLLSDPDCHWVKVVDRDLEAAGRGDEATVAFAVWYFWPARGKPLPTSAWGPGTNAEACKLYFGGLDRRWEEDVGSKPHAYLKYVHTDPAHQRRGAGALTMAWGTKEADARGLPAYVQASPQGQGLYAKFGFALIDTYAVDLSPWGGPARDETAIMMRSVGAAQP</sequence>
<evidence type="ECO:0000313" key="3">
    <source>
        <dbReference type="Proteomes" id="UP000323067"/>
    </source>
</evidence>
<protein>
    <submittedName>
        <fullName evidence="2">Acyl-N-acyltransferase</fullName>
    </submittedName>
</protein>
<dbReference type="Proteomes" id="UP000323067">
    <property type="component" value="Chromosome vi"/>
</dbReference>
<dbReference type="InterPro" id="IPR016181">
    <property type="entry name" value="Acyl_CoA_acyltransferase"/>
</dbReference>
<dbReference type="Gene3D" id="3.40.630.30">
    <property type="match status" value="1"/>
</dbReference>
<feature type="domain" description="N-acetyltransferase" evidence="1">
    <location>
        <begin position="115"/>
        <end position="182"/>
    </location>
</feature>
<evidence type="ECO:0000313" key="2">
    <source>
        <dbReference type="EMBL" id="ATY60884.1"/>
    </source>
</evidence>
<dbReference type="InterPro" id="IPR000182">
    <property type="entry name" value="GNAT_dom"/>
</dbReference>
<organism evidence="2 3">
    <name type="scientific">Cordyceps militaris</name>
    <name type="common">Caterpillar fungus</name>
    <name type="synonym">Clavaria militaris</name>
    <dbReference type="NCBI Taxonomy" id="73501"/>
    <lineage>
        <taxon>Eukaryota</taxon>
        <taxon>Fungi</taxon>
        <taxon>Dikarya</taxon>
        <taxon>Ascomycota</taxon>
        <taxon>Pezizomycotina</taxon>
        <taxon>Sordariomycetes</taxon>
        <taxon>Hypocreomycetidae</taxon>
        <taxon>Hypocreales</taxon>
        <taxon>Cordycipitaceae</taxon>
        <taxon>Cordyceps</taxon>
    </lineage>
</organism>
<dbReference type="EMBL" id="CP023323">
    <property type="protein sequence ID" value="ATY60884.1"/>
    <property type="molecule type" value="Genomic_DNA"/>
</dbReference>
<dbReference type="PANTHER" id="PTHR42791">
    <property type="entry name" value="GNAT FAMILY ACETYLTRANSFERASE"/>
    <property type="match status" value="1"/>
</dbReference>
<dbReference type="VEuPathDB" id="FungiDB:CCM_02768"/>
<dbReference type="SUPFAM" id="SSF55729">
    <property type="entry name" value="Acyl-CoA N-acyltransferases (Nat)"/>
    <property type="match status" value="1"/>
</dbReference>
<evidence type="ECO:0000259" key="1">
    <source>
        <dbReference type="Pfam" id="PF00583"/>
    </source>
</evidence>
<keyword evidence="2" id="KW-0808">Transferase</keyword>
<accession>A0A2H4SCP1</accession>
<dbReference type="OrthoDB" id="410198at2759"/>
<gene>
    <name evidence="2" type="ORF">A9K55_006177</name>
</gene>
<dbReference type="GO" id="GO:0016747">
    <property type="term" value="F:acyltransferase activity, transferring groups other than amino-acyl groups"/>
    <property type="evidence" value="ECO:0007669"/>
    <property type="project" value="InterPro"/>
</dbReference>
<dbReference type="AlphaFoldDB" id="A0A2H4SCP1"/>
<proteinExistence type="predicted"/>
<dbReference type="VEuPathDB" id="FungiDB:A9K55_006177"/>
<keyword evidence="2" id="KW-0012">Acyltransferase</keyword>
<reference evidence="2 3" key="1">
    <citation type="journal article" date="2017" name="BMC Genomics">
        <title>Chromosome level assembly and secondary metabolite potential of the parasitic fungus Cordyceps militaris.</title>
        <authorList>
            <person name="Kramer G.J."/>
            <person name="Nodwell J.R."/>
        </authorList>
    </citation>
    <scope>NUCLEOTIDE SEQUENCE [LARGE SCALE GENOMIC DNA]</scope>
    <source>
        <strain evidence="2 3">ATCC 34164</strain>
    </source>
</reference>
<dbReference type="PANTHER" id="PTHR42791:SF14">
    <property type="entry name" value="N-ACETYLTRANSFERASE DOMAIN-CONTAINING PROTEIN"/>
    <property type="match status" value="1"/>
</dbReference>
<dbReference type="InterPro" id="IPR052523">
    <property type="entry name" value="Trichothecene_AcTrans"/>
</dbReference>
<dbReference type="Pfam" id="PF00583">
    <property type="entry name" value="Acetyltransf_1"/>
    <property type="match status" value="1"/>
</dbReference>